<dbReference type="Proteomes" id="UP001151760">
    <property type="component" value="Unassembled WGS sequence"/>
</dbReference>
<evidence type="ECO:0000313" key="1">
    <source>
        <dbReference type="EMBL" id="GJT29689.1"/>
    </source>
</evidence>
<accession>A0ABQ5CSI1</accession>
<dbReference type="EMBL" id="BQNB010014564">
    <property type="protein sequence ID" value="GJT29689.1"/>
    <property type="molecule type" value="Genomic_DNA"/>
</dbReference>
<reference evidence="1" key="1">
    <citation type="journal article" date="2022" name="Int. J. Mol. Sci.">
        <title>Draft Genome of Tanacetum Coccineum: Genomic Comparison of Closely Related Tanacetum-Family Plants.</title>
        <authorList>
            <person name="Yamashiro T."/>
            <person name="Shiraishi A."/>
            <person name="Nakayama K."/>
            <person name="Satake H."/>
        </authorList>
    </citation>
    <scope>NUCLEOTIDE SEQUENCE</scope>
</reference>
<keyword evidence="2" id="KW-1185">Reference proteome</keyword>
<name>A0ABQ5CSI1_9ASTR</name>
<organism evidence="1 2">
    <name type="scientific">Tanacetum coccineum</name>
    <dbReference type="NCBI Taxonomy" id="301880"/>
    <lineage>
        <taxon>Eukaryota</taxon>
        <taxon>Viridiplantae</taxon>
        <taxon>Streptophyta</taxon>
        <taxon>Embryophyta</taxon>
        <taxon>Tracheophyta</taxon>
        <taxon>Spermatophyta</taxon>
        <taxon>Magnoliopsida</taxon>
        <taxon>eudicotyledons</taxon>
        <taxon>Gunneridae</taxon>
        <taxon>Pentapetalae</taxon>
        <taxon>asterids</taxon>
        <taxon>campanulids</taxon>
        <taxon>Asterales</taxon>
        <taxon>Asteraceae</taxon>
        <taxon>Asteroideae</taxon>
        <taxon>Anthemideae</taxon>
        <taxon>Anthemidinae</taxon>
        <taxon>Tanacetum</taxon>
    </lineage>
</organism>
<sequence>MVLASLDMFLAVVRAYRTTELKVLLTKPSLLSGRVLVREWPGLAFDEGDEVGKCFQEDFSYDIGGSSVSRSKVMGHVYATSEAPPDL</sequence>
<protein>
    <submittedName>
        <fullName evidence="1">Uncharacterized protein</fullName>
    </submittedName>
</protein>
<reference evidence="1" key="2">
    <citation type="submission" date="2022-01" db="EMBL/GenBank/DDBJ databases">
        <authorList>
            <person name="Yamashiro T."/>
            <person name="Shiraishi A."/>
            <person name="Satake H."/>
            <person name="Nakayama K."/>
        </authorList>
    </citation>
    <scope>NUCLEOTIDE SEQUENCE</scope>
</reference>
<evidence type="ECO:0000313" key="2">
    <source>
        <dbReference type="Proteomes" id="UP001151760"/>
    </source>
</evidence>
<gene>
    <name evidence="1" type="ORF">Tco_0909964</name>
</gene>
<proteinExistence type="predicted"/>
<comment type="caution">
    <text evidence="1">The sequence shown here is derived from an EMBL/GenBank/DDBJ whole genome shotgun (WGS) entry which is preliminary data.</text>
</comment>